<comment type="caution">
    <text evidence="1">The sequence shown here is derived from an EMBL/GenBank/DDBJ whole genome shotgun (WGS) entry which is preliminary data.</text>
</comment>
<dbReference type="Proteomes" id="UP001054252">
    <property type="component" value="Unassembled WGS sequence"/>
</dbReference>
<dbReference type="Gene3D" id="1.25.40.90">
    <property type="match status" value="1"/>
</dbReference>
<evidence type="ECO:0000313" key="2">
    <source>
        <dbReference type="Proteomes" id="UP001054252"/>
    </source>
</evidence>
<name>A0AAV5KRL9_9ROSI</name>
<gene>
    <name evidence="1" type="ORF">SLEP1_g36358</name>
</gene>
<proteinExistence type="predicted"/>
<evidence type="ECO:0000313" key="1">
    <source>
        <dbReference type="EMBL" id="GKV27155.1"/>
    </source>
</evidence>
<dbReference type="AlphaFoldDB" id="A0AAV5KRL9"/>
<dbReference type="GO" id="GO:0032588">
    <property type="term" value="C:trans-Golgi network membrane"/>
    <property type="evidence" value="ECO:0007669"/>
    <property type="project" value="TreeGrafter"/>
</dbReference>
<dbReference type="EMBL" id="BPVZ01000074">
    <property type="protein sequence ID" value="GKV27155.1"/>
    <property type="molecule type" value="Genomic_DNA"/>
</dbReference>
<organism evidence="1 2">
    <name type="scientific">Rubroshorea leprosula</name>
    <dbReference type="NCBI Taxonomy" id="152421"/>
    <lineage>
        <taxon>Eukaryota</taxon>
        <taxon>Viridiplantae</taxon>
        <taxon>Streptophyta</taxon>
        <taxon>Embryophyta</taxon>
        <taxon>Tracheophyta</taxon>
        <taxon>Spermatophyta</taxon>
        <taxon>Magnoliopsida</taxon>
        <taxon>eudicotyledons</taxon>
        <taxon>Gunneridae</taxon>
        <taxon>Pentapetalae</taxon>
        <taxon>rosids</taxon>
        <taxon>malvids</taxon>
        <taxon>Malvales</taxon>
        <taxon>Dipterocarpaceae</taxon>
        <taxon>Rubroshorea</taxon>
    </lineage>
</organism>
<sequence>MIHAATSDEDKLLQFSLVSIVNEVSEYILKRLEHKSPVVKEKALRLIKYIVVRPGMEFRRERQQNSVEVCQLLHYQGQLDLGGGIQGYKTRKQLMGNLHQVIQRPKLMKRGCWRPL</sequence>
<reference evidence="1 2" key="1">
    <citation type="journal article" date="2021" name="Commun. Biol.">
        <title>The genome of Shorea leprosula (Dipterocarpaceae) highlights the ecological relevance of drought in aseasonal tropical rainforests.</title>
        <authorList>
            <person name="Ng K.K.S."/>
            <person name="Kobayashi M.J."/>
            <person name="Fawcett J.A."/>
            <person name="Hatakeyama M."/>
            <person name="Paape T."/>
            <person name="Ng C.H."/>
            <person name="Ang C.C."/>
            <person name="Tnah L.H."/>
            <person name="Lee C.T."/>
            <person name="Nishiyama T."/>
            <person name="Sese J."/>
            <person name="O'Brien M.J."/>
            <person name="Copetti D."/>
            <person name="Mohd Noor M.I."/>
            <person name="Ong R.C."/>
            <person name="Putra M."/>
            <person name="Sireger I.Z."/>
            <person name="Indrioko S."/>
            <person name="Kosugi Y."/>
            <person name="Izuno A."/>
            <person name="Isagi Y."/>
            <person name="Lee S.L."/>
            <person name="Shimizu K.K."/>
        </authorList>
    </citation>
    <scope>NUCLEOTIDE SEQUENCE [LARGE SCALE GENOMIC DNA]</scope>
    <source>
        <strain evidence="1">214</strain>
    </source>
</reference>
<accession>A0AAV5KRL9</accession>
<dbReference type="InterPro" id="IPR008942">
    <property type="entry name" value="ENTH_VHS"/>
</dbReference>
<dbReference type="InterPro" id="IPR039273">
    <property type="entry name" value="TEPSIN"/>
</dbReference>
<dbReference type="PANTHER" id="PTHR21514:SF0">
    <property type="entry name" value="AP-4 COMPLEX ACCESSORY SUBUNIT TEPSIN"/>
    <property type="match status" value="1"/>
</dbReference>
<dbReference type="SUPFAM" id="SSF48464">
    <property type="entry name" value="ENTH/VHS domain"/>
    <property type="match status" value="1"/>
</dbReference>
<dbReference type="PANTHER" id="PTHR21514">
    <property type="entry name" value="AP-4 COMPLEX ACCESSORY SUBUNIT TEPSIN"/>
    <property type="match status" value="1"/>
</dbReference>
<protein>
    <submittedName>
        <fullName evidence="1">Uncharacterized protein</fullName>
    </submittedName>
</protein>
<keyword evidence="2" id="KW-1185">Reference proteome</keyword>